<sequence>MATVTNPIRDLPWQSSTSLAIGVMWLSTVNSISPETWSFGTGPSIYFVIANPKKDPTNVAEKEAFVIRRHPDFDSQTILVNDESDETDIVD</sequence>
<dbReference type="Proteomes" id="UP000001471">
    <property type="component" value="Unassembled WGS sequence"/>
</dbReference>
<protein>
    <submittedName>
        <fullName evidence="1">Uncharacterized protein</fullName>
    </submittedName>
</protein>
<evidence type="ECO:0000313" key="1">
    <source>
        <dbReference type="EMBL" id="EDU47506.1"/>
    </source>
</evidence>
<dbReference type="HOGENOM" id="CLU_2428144_0_0_1"/>
<name>B2W4P9_PYRTR</name>
<dbReference type="AlphaFoldDB" id="B2W4P9"/>
<dbReference type="InParanoid" id="B2W4P9"/>
<evidence type="ECO:0000313" key="2">
    <source>
        <dbReference type="Proteomes" id="UP000001471"/>
    </source>
</evidence>
<accession>B2W4P9</accession>
<organism evidence="1 2">
    <name type="scientific">Pyrenophora tritici-repentis (strain Pt-1C-BFP)</name>
    <name type="common">Wheat tan spot fungus</name>
    <name type="synonym">Drechslera tritici-repentis</name>
    <dbReference type="NCBI Taxonomy" id="426418"/>
    <lineage>
        <taxon>Eukaryota</taxon>
        <taxon>Fungi</taxon>
        <taxon>Dikarya</taxon>
        <taxon>Ascomycota</taxon>
        <taxon>Pezizomycotina</taxon>
        <taxon>Dothideomycetes</taxon>
        <taxon>Pleosporomycetidae</taxon>
        <taxon>Pleosporales</taxon>
        <taxon>Pleosporineae</taxon>
        <taxon>Pleosporaceae</taxon>
        <taxon>Pyrenophora</taxon>
    </lineage>
</organism>
<reference evidence="2" key="1">
    <citation type="journal article" date="2013" name="G3 (Bethesda)">
        <title>Comparative genomics of a plant-pathogenic fungus, Pyrenophora tritici-repentis, reveals transduplication and the impact of repeat elements on pathogenicity and population divergence.</title>
        <authorList>
            <person name="Manning V.A."/>
            <person name="Pandelova I."/>
            <person name="Dhillon B."/>
            <person name="Wilhelm L.J."/>
            <person name="Goodwin S.B."/>
            <person name="Berlin A.M."/>
            <person name="Figueroa M."/>
            <person name="Freitag M."/>
            <person name="Hane J.K."/>
            <person name="Henrissat B."/>
            <person name="Holman W.H."/>
            <person name="Kodira C.D."/>
            <person name="Martin J."/>
            <person name="Oliver R.P."/>
            <person name="Robbertse B."/>
            <person name="Schackwitz W."/>
            <person name="Schwartz D.C."/>
            <person name="Spatafora J.W."/>
            <person name="Turgeon B.G."/>
            <person name="Yandava C."/>
            <person name="Young S."/>
            <person name="Zhou S."/>
            <person name="Zeng Q."/>
            <person name="Grigoriev I.V."/>
            <person name="Ma L.-J."/>
            <person name="Ciuffetti L.M."/>
        </authorList>
    </citation>
    <scope>NUCLEOTIDE SEQUENCE [LARGE SCALE GENOMIC DNA]</scope>
    <source>
        <strain evidence="2">Pt-1C-BFP</strain>
    </source>
</reference>
<dbReference type="EMBL" id="DS231618">
    <property type="protein sequence ID" value="EDU47506.1"/>
    <property type="molecule type" value="Genomic_DNA"/>
</dbReference>
<gene>
    <name evidence="1" type="ORF">PTRG_04599</name>
</gene>
<proteinExistence type="predicted"/>